<accession>A0ABR1IXN1</accession>
<dbReference type="PROSITE" id="PS00018">
    <property type="entry name" value="EF_HAND_1"/>
    <property type="match status" value="1"/>
</dbReference>
<dbReference type="EMBL" id="JBANRG010000052">
    <property type="protein sequence ID" value="KAK7444036.1"/>
    <property type="molecule type" value="Genomic_DNA"/>
</dbReference>
<comment type="caution">
    <text evidence="1">The sequence shown here is derived from an EMBL/GenBank/DDBJ whole genome shotgun (WGS) entry which is preliminary data.</text>
</comment>
<proteinExistence type="predicted"/>
<evidence type="ECO:0000313" key="1">
    <source>
        <dbReference type="EMBL" id="KAK7444036.1"/>
    </source>
</evidence>
<name>A0ABR1IXN1_9AGAR</name>
<keyword evidence="2" id="KW-1185">Reference proteome</keyword>
<protein>
    <submittedName>
        <fullName evidence="1">Uncharacterized protein</fullName>
    </submittedName>
</protein>
<organism evidence="1 2">
    <name type="scientific">Marasmiellus scandens</name>
    <dbReference type="NCBI Taxonomy" id="2682957"/>
    <lineage>
        <taxon>Eukaryota</taxon>
        <taxon>Fungi</taxon>
        <taxon>Dikarya</taxon>
        <taxon>Basidiomycota</taxon>
        <taxon>Agaricomycotina</taxon>
        <taxon>Agaricomycetes</taxon>
        <taxon>Agaricomycetidae</taxon>
        <taxon>Agaricales</taxon>
        <taxon>Marasmiineae</taxon>
        <taxon>Omphalotaceae</taxon>
        <taxon>Marasmiellus</taxon>
    </lineage>
</organism>
<dbReference type="Proteomes" id="UP001498398">
    <property type="component" value="Unassembled WGS sequence"/>
</dbReference>
<reference evidence="1 2" key="1">
    <citation type="submission" date="2024-01" db="EMBL/GenBank/DDBJ databases">
        <title>A draft genome for the cacao thread blight pathogen Marasmiellus scandens.</title>
        <authorList>
            <person name="Baruah I.K."/>
            <person name="Leung J."/>
            <person name="Bukari Y."/>
            <person name="Amoako-Attah I."/>
            <person name="Meinhardt L.W."/>
            <person name="Bailey B.A."/>
            <person name="Cohen S.P."/>
        </authorList>
    </citation>
    <scope>NUCLEOTIDE SEQUENCE [LARGE SCALE GENOMIC DNA]</scope>
    <source>
        <strain evidence="1 2">GH-19</strain>
    </source>
</reference>
<gene>
    <name evidence="1" type="ORF">VKT23_015433</name>
</gene>
<sequence length="263" mass="29635">MAFDWEELIYTAAEFIPSYGTLYSFRRMDFAFNEPDGRQAWISGIRAIQGIAWDILLSTGQLEPIHVVVVHGLASVSHNAADLLTASRKPIAIPDYTFQEKFPRDDGLVRVLRVITGETRCDCDEVIECKLRSPGTNHFIGILSYHRAVYMGKFNMDKYASNENFFLVLPEGLKEGGTCYMFTAFTQDASGTQKRPLTNVLATISLDRPRSEFIVRSNGTGEWYWFIGRPTEKGGKIVLKMFDPNGEQSIATIELVRQTKSIA</sequence>
<dbReference type="InterPro" id="IPR018247">
    <property type="entry name" value="EF_Hand_1_Ca_BS"/>
</dbReference>
<evidence type="ECO:0000313" key="2">
    <source>
        <dbReference type="Proteomes" id="UP001498398"/>
    </source>
</evidence>